<dbReference type="Ensembl" id="ENSGMOT00000016462.2">
    <property type="protein sequence ID" value="ENSGMOP00000016053.2"/>
    <property type="gene ID" value="ENSGMOG00000014976.2"/>
</dbReference>
<dbReference type="PANTHER" id="PTHR21472:SF23">
    <property type="entry name" value="INO80 COMPLEX SUBUNIT E"/>
    <property type="match status" value="1"/>
</dbReference>
<feature type="signal peptide" evidence="2">
    <location>
        <begin position="1"/>
        <end position="26"/>
    </location>
</feature>
<protein>
    <submittedName>
        <fullName evidence="3">INO80 complex subunit E</fullName>
    </submittedName>
</protein>
<keyword evidence="2" id="KW-0732">Signal</keyword>
<organism evidence="3 4">
    <name type="scientific">Gadus morhua</name>
    <name type="common">Atlantic cod</name>
    <dbReference type="NCBI Taxonomy" id="8049"/>
    <lineage>
        <taxon>Eukaryota</taxon>
        <taxon>Metazoa</taxon>
        <taxon>Chordata</taxon>
        <taxon>Craniata</taxon>
        <taxon>Vertebrata</taxon>
        <taxon>Euteleostomi</taxon>
        <taxon>Actinopterygii</taxon>
        <taxon>Neopterygii</taxon>
        <taxon>Teleostei</taxon>
        <taxon>Neoteleostei</taxon>
        <taxon>Acanthomorphata</taxon>
        <taxon>Zeiogadaria</taxon>
        <taxon>Gadariae</taxon>
        <taxon>Gadiformes</taxon>
        <taxon>Gadoidei</taxon>
        <taxon>Gadidae</taxon>
        <taxon>Gadus</taxon>
    </lineage>
</organism>
<dbReference type="GeneTree" id="ENSGT00530000067342"/>
<evidence type="ECO:0000313" key="4">
    <source>
        <dbReference type="Proteomes" id="UP000694546"/>
    </source>
</evidence>
<dbReference type="Proteomes" id="UP000694546">
    <property type="component" value="Chromosome 11"/>
</dbReference>
<accession>A0A8C4ZKR4</accession>
<proteinExistence type="predicted"/>
<feature type="region of interest" description="Disordered" evidence="1">
    <location>
        <begin position="245"/>
        <end position="304"/>
    </location>
</feature>
<evidence type="ECO:0000256" key="1">
    <source>
        <dbReference type="SAM" id="MobiDB-lite"/>
    </source>
</evidence>
<evidence type="ECO:0000256" key="2">
    <source>
        <dbReference type="SAM" id="SignalP"/>
    </source>
</evidence>
<evidence type="ECO:0000313" key="3">
    <source>
        <dbReference type="Ensembl" id="ENSGMOP00000016053.2"/>
    </source>
</evidence>
<name>A0A8C4ZKR4_GADMO</name>
<reference evidence="3" key="1">
    <citation type="submission" date="2025-08" db="UniProtKB">
        <authorList>
            <consortium name="Ensembl"/>
        </authorList>
    </citation>
    <scope>IDENTIFICATION</scope>
</reference>
<dbReference type="AlphaFoldDB" id="A0A8C4ZKR4"/>
<sequence length="525" mass="55129">MLWQGALMNAAAVTACILAVLGPGLSLPAEDCSHCFYRQTPPRGPSSEALQQLCHGAPGGQAFAALRSPTCDTAVLSAFRVGHVGTVREGEESEIPDLDVLTPALLQGDGGDAQPSNVPEESPLRLWDSSITTLVLSSVSPQCSSVGGDLYVVTGRGRLGPDAQGGDEGCEASQLLWSAMCCDVPSGGDQGFSVGLVREAMGEEEQQVNMEQLEEMLGVTELFSEGCGEGITEQAARVEDQVADVDATPKQSDGEEGSTSPQDPDEEQSDERRSEARAGTESGHSSDEGETAEQTAETHPEEAETNSTIIYLISTSVYILTLPLRPVFSTITSLPGQVAYILQEDLGVLAALPGDTCYMLYFVASGVVSWMRWAVEVVLDLVGGCGCGLYHCTSAMVGELLGSCYTGVTGVGTLAGDSVGIVGEVADNAWWVTRLLGGELWEQSKGYAGTVGSEMGGQVMTVGGGLGTLVWRILRGVFRVIRFVVGLVFGTLRLIAVGLVDPATPDDPPAPGTLFHQLHQTPERL</sequence>
<reference evidence="3" key="2">
    <citation type="submission" date="2025-09" db="UniProtKB">
        <authorList>
            <consortium name="Ensembl"/>
        </authorList>
    </citation>
    <scope>IDENTIFICATION</scope>
</reference>
<dbReference type="OMA" id="CCAAPEG"/>
<feature type="chain" id="PRO_5045349583" evidence="2">
    <location>
        <begin position="27"/>
        <end position="525"/>
    </location>
</feature>
<keyword evidence="4" id="KW-1185">Reference proteome</keyword>
<dbReference type="PANTHER" id="PTHR21472">
    <property type="entry name" value="ENDONUCLEASE DOMAIN-CONTAINING 1 PROTEIN ENDOD1"/>
    <property type="match status" value="1"/>
</dbReference>
<dbReference type="InterPro" id="IPR039015">
    <property type="entry name" value="ENDOD1"/>
</dbReference>